<evidence type="ECO:0000313" key="1">
    <source>
        <dbReference type="EMBL" id="KAL3086163.1"/>
    </source>
</evidence>
<comment type="caution">
    <text evidence="1">The sequence shown here is derived from an EMBL/GenBank/DDBJ whole genome shotgun (WGS) entry which is preliminary data.</text>
</comment>
<gene>
    <name evidence="1" type="ORF">niasHS_008936</name>
</gene>
<reference evidence="1 2" key="1">
    <citation type="submission" date="2024-10" db="EMBL/GenBank/DDBJ databases">
        <authorList>
            <person name="Kim D."/>
        </authorList>
    </citation>
    <scope>NUCLEOTIDE SEQUENCE [LARGE SCALE GENOMIC DNA]</scope>
    <source>
        <strain evidence="1">Taebaek</strain>
    </source>
</reference>
<dbReference type="AlphaFoldDB" id="A0ABD2J747"/>
<dbReference type="Proteomes" id="UP001620645">
    <property type="component" value="Unassembled WGS sequence"/>
</dbReference>
<organism evidence="1 2">
    <name type="scientific">Heterodera schachtii</name>
    <name type="common">Sugarbeet cyst nematode worm</name>
    <name type="synonym">Tylenchus schachtii</name>
    <dbReference type="NCBI Taxonomy" id="97005"/>
    <lineage>
        <taxon>Eukaryota</taxon>
        <taxon>Metazoa</taxon>
        <taxon>Ecdysozoa</taxon>
        <taxon>Nematoda</taxon>
        <taxon>Chromadorea</taxon>
        <taxon>Rhabditida</taxon>
        <taxon>Tylenchina</taxon>
        <taxon>Tylenchomorpha</taxon>
        <taxon>Tylenchoidea</taxon>
        <taxon>Heteroderidae</taxon>
        <taxon>Heteroderinae</taxon>
        <taxon>Heterodera</taxon>
    </lineage>
</organism>
<sequence length="199" mass="22538">MRLRKIPIELIAESICFVRFKRKWVNCRVSHSFDHFLLEKHGNWLKLSKELVTKCAISIMSLINRINEIPDGLFGGRTALGGQMCAKRSEAERLYIALVDCVNNCPSFPNFGDLIDLGMSPNDVNYACFSLSTNTLLERSHSVVQDCIYSHDANLDDLKTLGMVLRLGNSCISRGYKIGIGMLSDTRRMRLSNEEKTFI</sequence>
<protein>
    <submittedName>
        <fullName evidence="1">Uncharacterized protein</fullName>
    </submittedName>
</protein>
<evidence type="ECO:0000313" key="2">
    <source>
        <dbReference type="Proteomes" id="UP001620645"/>
    </source>
</evidence>
<accession>A0ABD2J747</accession>
<name>A0ABD2J747_HETSC</name>
<dbReference type="EMBL" id="JBICCN010000212">
    <property type="protein sequence ID" value="KAL3086163.1"/>
    <property type="molecule type" value="Genomic_DNA"/>
</dbReference>
<proteinExistence type="predicted"/>
<keyword evidence="2" id="KW-1185">Reference proteome</keyword>